<name>A0ACC4UD62_9CORY</name>
<dbReference type="EMBL" id="LAYQ01000004">
    <property type="protein sequence ID" value="KKO81054.1"/>
    <property type="molecule type" value="Genomic_DNA"/>
</dbReference>
<sequence length="128" mass="13913">MHLSFRVVDAIDAGEMVDLKLTISGEIGRHYSQHDIAFTSHEVAFHGFWKWLTLLNESLNSLKVLAGEPNSGIGGKSFADLCGNKQGNVTPNNSSVLQCMDSSDTSGRGQVHGIREFIDDSIQAEVHA</sequence>
<dbReference type="Proteomes" id="UP000034245">
    <property type="component" value="Unassembled WGS sequence"/>
</dbReference>
<comment type="caution">
    <text evidence="1">The sequence shown here is derived from an EMBL/GenBank/DDBJ whole genome shotgun (WGS) entry which is preliminary data.</text>
</comment>
<evidence type="ECO:0000313" key="1">
    <source>
        <dbReference type="EMBL" id="KKO81054.1"/>
    </source>
</evidence>
<organism evidence="1 2">
    <name type="scientific">Corynebacterium minutissimum</name>
    <dbReference type="NCBI Taxonomy" id="38301"/>
    <lineage>
        <taxon>Bacteria</taxon>
        <taxon>Bacillati</taxon>
        <taxon>Actinomycetota</taxon>
        <taxon>Actinomycetes</taxon>
        <taxon>Mycobacteriales</taxon>
        <taxon>Corynebacteriaceae</taxon>
        <taxon>Corynebacterium</taxon>
    </lineage>
</organism>
<keyword evidence="2" id="KW-1185">Reference proteome</keyword>
<reference evidence="1" key="1">
    <citation type="submission" date="2015-04" db="EMBL/GenBank/DDBJ databases">
        <title>Draft Genome Sequences of Three Species of Emerging Human-Pathogenic Corynebacteria.</title>
        <authorList>
            <person name="Pacheco L.G."/>
            <person name="Mattos-Guaraldi A.L."/>
            <person name="Santos C.S."/>
            <person name="Veras A.O."/>
            <person name="Guimaraes L.C."/>
            <person name="Abreu V."/>
            <person name="Pereira F.L."/>
            <person name="Soares S.C."/>
            <person name="Dorella F.A."/>
            <person name="Carvalho A.F."/>
            <person name="Leal C.G."/>
            <person name="Figueiredo H.C."/>
            <person name="Ramos J.N."/>
            <person name="Vieira V."/>
            <person name="Farfour E."/>
            <person name="Guiso N."/>
            <person name="Hirata R.Jr."/>
            <person name="Ramos R.T."/>
            <person name="Azevedo V."/>
            <person name="Silva A."/>
        </authorList>
    </citation>
    <scope>NUCLEOTIDE SEQUENCE</scope>
    <source>
        <strain evidence="1">1941</strain>
    </source>
</reference>
<protein>
    <submittedName>
        <fullName evidence="1">Uncharacterized protein</fullName>
    </submittedName>
</protein>
<gene>
    <name evidence="1" type="ORF">WU87_02495</name>
</gene>
<accession>A0ACC4UD62</accession>
<evidence type="ECO:0000313" key="2">
    <source>
        <dbReference type="Proteomes" id="UP000034245"/>
    </source>
</evidence>
<proteinExistence type="predicted"/>